<evidence type="ECO:0000313" key="2">
    <source>
        <dbReference type="EMBL" id="MBU9713717.1"/>
    </source>
</evidence>
<keyword evidence="3" id="KW-1185">Reference proteome</keyword>
<protein>
    <submittedName>
        <fullName evidence="2">Uncharacterized protein</fullName>
    </submittedName>
</protein>
<evidence type="ECO:0000313" key="3">
    <source>
        <dbReference type="Proteomes" id="UP000784880"/>
    </source>
</evidence>
<sequence length="94" mass="11797">MYDDLQIWKEELETKKQEILDRKENIERMLEKYRNRFKIVSSIKKEEQFQIAEKLQTEVYQYERELEEYLEKHNPELVEIEALLKKINKELEKY</sequence>
<reference evidence="2 3" key="1">
    <citation type="submission" date="2021-06" db="EMBL/GenBank/DDBJ databases">
        <title>Bacillus sp. RD4P76, an endophyte from a halophyte.</title>
        <authorList>
            <person name="Sun J.-Q."/>
        </authorList>
    </citation>
    <scope>NUCLEOTIDE SEQUENCE [LARGE SCALE GENOMIC DNA]</scope>
    <source>
        <strain evidence="2 3">CGMCC 1.15917</strain>
    </source>
</reference>
<keyword evidence="1" id="KW-0175">Coiled coil</keyword>
<feature type="coiled-coil region" evidence="1">
    <location>
        <begin position="5"/>
        <end position="72"/>
    </location>
</feature>
<organism evidence="2 3">
    <name type="scientific">Evansella tamaricis</name>
    <dbReference type="NCBI Taxonomy" id="2069301"/>
    <lineage>
        <taxon>Bacteria</taxon>
        <taxon>Bacillati</taxon>
        <taxon>Bacillota</taxon>
        <taxon>Bacilli</taxon>
        <taxon>Bacillales</taxon>
        <taxon>Bacillaceae</taxon>
        <taxon>Evansella</taxon>
    </lineage>
</organism>
<accession>A0ABS6JJ61</accession>
<proteinExistence type="predicted"/>
<name>A0ABS6JJ61_9BACI</name>
<evidence type="ECO:0000256" key="1">
    <source>
        <dbReference type="SAM" id="Coils"/>
    </source>
</evidence>
<dbReference type="Proteomes" id="UP000784880">
    <property type="component" value="Unassembled WGS sequence"/>
</dbReference>
<comment type="caution">
    <text evidence="2">The sequence shown here is derived from an EMBL/GenBank/DDBJ whole genome shotgun (WGS) entry which is preliminary data.</text>
</comment>
<dbReference type="EMBL" id="JAHQCS010000150">
    <property type="protein sequence ID" value="MBU9713717.1"/>
    <property type="molecule type" value="Genomic_DNA"/>
</dbReference>
<gene>
    <name evidence="2" type="ORF">KS419_18475</name>
</gene>